<keyword evidence="3" id="KW-1185">Reference proteome</keyword>
<name>A0A841C6Q2_9LACT</name>
<protein>
    <submittedName>
        <fullName evidence="2">Aminoglycoside phosphotransferase (APT) family kinase protein</fullName>
    </submittedName>
</protein>
<dbReference type="SUPFAM" id="SSF56112">
    <property type="entry name" value="Protein kinase-like (PK-like)"/>
    <property type="match status" value="1"/>
</dbReference>
<evidence type="ECO:0000313" key="3">
    <source>
        <dbReference type="Proteomes" id="UP000562464"/>
    </source>
</evidence>
<proteinExistence type="predicted"/>
<dbReference type="Gene3D" id="3.90.1200.10">
    <property type="match status" value="1"/>
</dbReference>
<dbReference type="Pfam" id="PF01636">
    <property type="entry name" value="APH"/>
    <property type="match status" value="1"/>
</dbReference>
<dbReference type="InterPro" id="IPR011009">
    <property type="entry name" value="Kinase-like_dom_sf"/>
</dbReference>
<dbReference type="Proteomes" id="UP000562464">
    <property type="component" value="Unassembled WGS sequence"/>
</dbReference>
<dbReference type="GO" id="GO:0016301">
    <property type="term" value="F:kinase activity"/>
    <property type="evidence" value="ECO:0007669"/>
    <property type="project" value="UniProtKB-KW"/>
</dbReference>
<keyword evidence="2" id="KW-0808">Transferase</keyword>
<comment type="caution">
    <text evidence="2">The sequence shown here is derived from an EMBL/GenBank/DDBJ whole genome shotgun (WGS) entry which is preliminary data.</text>
</comment>
<dbReference type="InterPro" id="IPR002575">
    <property type="entry name" value="Aminoglycoside_PTrfase"/>
</dbReference>
<sequence>MTKVIDEFIQSRFPNLDGKAVNPGNYGNPKKFARDLGHFLHDLQNLSTIVAPRPSFENYFAGSELVFFEAEMNDLLSGFKNLVPKNFMGMTFDLATKKAIKKQVWVHGNFVAKNIFVKDGELSGVLGLEKAVVGDPACDLAIAWSLFDSHVRKIFFGAAEVNQATIDRARMHAMRLALKTYNSNDIDEQIMARDAMSEILDELGYHGQDELFDDHIPEGDVNGIPGTL</sequence>
<dbReference type="AlphaFoldDB" id="A0A841C6Q2"/>
<organism evidence="2 3">
    <name type="scientific">Lactovum miscens</name>
    <dbReference type="NCBI Taxonomy" id="190387"/>
    <lineage>
        <taxon>Bacteria</taxon>
        <taxon>Bacillati</taxon>
        <taxon>Bacillota</taxon>
        <taxon>Bacilli</taxon>
        <taxon>Lactobacillales</taxon>
        <taxon>Streptococcaceae</taxon>
        <taxon>Lactovum</taxon>
    </lineage>
</organism>
<reference evidence="2 3" key="1">
    <citation type="submission" date="2020-08" db="EMBL/GenBank/DDBJ databases">
        <title>Genomic Encyclopedia of Type Strains, Phase IV (KMG-IV): sequencing the most valuable type-strain genomes for metagenomic binning, comparative biology and taxonomic classification.</title>
        <authorList>
            <person name="Goeker M."/>
        </authorList>
    </citation>
    <scope>NUCLEOTIDE SEQUENCE [LARGE SCALE GENOMIC DNA]</scope>
    <source>
        <strain evidence="2 3">DSM 14925</strain>
    </source>
</reference>
<dbReference type="EMBL" id="JACHHV010000011">
    <property type="protein sequence ID" value="MBB5887957.1"/>
    <property type="molecule type" value="Genomic_DNA"/>
</dbReference>
<accession>A0A841C6Q2</accession>
<evidence type="ECO:0000259" key="1">
    <source>
        <dbReference type="Pfam" id="PF01636"/>
    </source>
</evidence>
<keyword evidence="2" id="KW-0418">Kinase</keyword>
<gene>
    <name evidence="2" type="ORF">HNQ37_000847</name>
</gene>
<feature type="domain" description="Aminoglycoside phosphotransferase" evidence="1">
    <location>
        <begin position="17"/>
        <end position="169"/>
    </location>
</feature>
<dbReference type="RefSeq" id="WP_183539565.1">
    <property type="nucleotide sequence ID" value="NZ_DASWOY010000033.1"/>
</dbReference>
<evidence type="ECO:0000313" key="2">
    <source>
        <dbReference type="EMBL" id="MBB5887957.1"/>
    </source>
</evidence>